<dbReference type="Proteomes" id="UP000249396">
    <property type="component" value="Unassembled WGS sequence"/>
</dbReference>
<organism evidence="1 2">
    <name type="scientific">Candidatus Methylumidiphilus alinenensis</name>
    <dbReference type="NCBI Taxonomy" id="2202197"/>
    <lineage>
        <taxon>Bacteria</taxon>
        <taxon>Pseudomonadati</taxon>
        <taxon>Pseudomonadota</taxon>
        <taxon>Gammaproteobacteria</taxon>
        <taxon>Methylococcales</taxon>
        <taxon>Candidatus Methylumidiphilus</taxon>
    </lineage>
</organism>
<accession>A0A2W4RXI7</accession>
<dbReference type="EMBL" id="QJPH01000164">
    <property type="protein sequence ID" value="PZN84118.1"/>
    <property type="molecule type" value="Genomic_DNA"/>
</dbReference>
<proteinExistence type="predicted"/>
<gene>
    <name evidence="1" type="ORF">DM484_03220</name>
</gene>
<reference evidence="1 2" key="1">
    <citation type="journal article" date="2018" name="Aquat. Microb. Ecol.">
        <title>Gammaproteobacterial methanotrophs dominate.</title>
        <authorList>
            <person name="Rissanen A.J."/>
            <person name="Saarenheimo J."/>
            <person name="Tiirola M."/>
            <person name="Peura S."/>
            <person name="Aalto S.L."/>
            <person name="Karvinen A."/>
            <person name="Nykanen H."/>
        </authorList>
    </citation>
    <scope>NUCLEOTIDE SEQUENCE [LARGE SCALE GENOMIC DNA]</scope>
    <source>
        <strain evidence="1">AMbin10</strain>
    </source>
</reference>
<sequence length="229" mass="25795">MIIISTRQMDFFQQQQERQFRERLQAGVLEECPDYAGLPHDTLSHLISLALQRAGKYGFTWQSTLAQFVFLMTAIAPNFDLHPAIHAGLVNPGVPAEDRIDLLEENLPDGVWDEAAERASTLGWYLTSDTYSLTPPNRIAQALANALPQDILTALSKRDTTVSPALNHARLKGFETEDGQFVFAACQIVYGESFDTRFDWARKIFASGNPEIQAVQLRDQLTQDKKLWI</sequence>
<evidence type="ECO:0000313" key="2">
    <source>
        <dbReference type="Proteomes" id="UP000249396"/>
    </source>
</evidence>
<dbReference type="AlphaFoldDB" id="A0A2W4RXI7"/>
<evidence type="ECO:0000313" key="1">
    <source>
        <dbReference type="EMBL" id="PZN84118.1"/>
    </source>
</evidence>
<comment type="caution">
    <text evidence="1">The sequence shown here is derived from an EMBL/GenBank/DDBJ whole genome shotgun (WGS) entry which is preliminary data.</text>
</comment>
<protein>
    <submittedName>
        <fullName evidence="1">Uncharacterized protein</fullName>
    </submittedName>
</protein>
<name>A0A2W4RXI7_9GAMM</name>